<feature type="region of interest" description="Disordered" evidence="1">
    <location>
        <begin position="84"/>
        <end position="150"/>
    </location>
</feature>
<protein>
    <submittedName>
        <fullName evidence="2">Uncharacterized protein</fullName>
    </submittedName>
</protein>
<accession>A0ABR4Q633</accession>
<sequence>MDDDDDNDCHFDLTDGTTGASSRPNGFSVSMCEHKAELIILAMHQQAVTSLWLSHIQHSHRTRILTLAAIQALVPDLRYPHMSRRQAPSHTTLSQSSRLSVSQTTHNYKIPTCTTPPVIRDSKKPPLKHAEVILPTMPPPPKQRLQSYKA</sequence>
<feature type="compositionally biased region" description="Polar residues" evidence="1">
    <location>
        <begin position="86"/>
        <end position="115"/>
    </location>
</feature>
<feature type="compositionally biased region" description="Basic and acidic residues" evidence="1">
    <location>
        <begin position="120"/>
        <end position="131"/>
    </location>
</feature>
<name>A0ABR4Q633_9CEST</name>
<organism evidence="2 4">
    <name type="scientific">Taenia crassiceps</name>
    <dbReference type="NCBI Taxonomy" id="6207"/>
    <lineage>
        <taxon>Eukaryota</taxon>
        <taxon>Metazoa</taxon>
        <taxon>Spiralia</taxon>
        <taxon>Lophotrochozoa</taxon>
        <taxon>Platyhelminthes</taxon>
        <taxon>Cestoda</taxon>
        <taxon>Eucestoda</taxon>
        <taxon>Cyclophyllidea</taxon>
        <taxon>Taeniidae</taxon>
        <taxon>Taenia</taxon>
    </lineage>
</organism>
<proteinExistence type="predicted"/>
<gene>
    <name evidence="2" type="ORF">TcWFU_001721</name>
    <name evidence="3" type="ORF">TcWFU_002532</name>
</gene>
<evidence type="ECO:0000256" key="1">
    <source>
        <dbReference type="SAM" id="MobiDB-lite"/>
    </source>
</evidence>
<dbReference type="EMBL" id="JAKROA010000010">
    <property type="protein sequence ID" value="KAL5104865.1"/>
    <property type="molecule type" value="Genomic_DNA"/>
</dbReference>
<dbReference type="EMBL" id="JAKROA010000010">
    <property type="protein sequence ID" value="KAL5104845.1"/>
    <property type="molecule type" value="Genomic_DNA"/>
</dbReference>
<comment type="caution">
    <text evidence="2">The sequence shown here is derived from an EMBL/GenBank/DDBJ whole genome shotgun (WGS) entry which is preliminary data.</text>
</comment>
<keyword evidence="4" id="KW-1185">Reference proteome</keyword>
<evidence type="ECO:0000313" key="2">
    <source>
        <dbReference type="EMBL" id="KAL5104845.1"/>
    </source>
</evidence>
<reference evidence="2 4" key="1">
    <citation type="journal article" date="2022" name="Front. Cell. Infect. Microbiol.">
        <title>The Genomes of Two Strains of Taenia crassiceps the Animal Model for the Study of Human Cysticercosis.</title>
        <authorList>
            <person name="Bobes R.J."/>
            <person name="Estrada K."/>
            <person name="Rios-Valencia D.G."/>
            <person name="Calderon-Gallegos A."/>
            <person name="de la Torre P."/>
            <person name="Carrero J.C."/>
            <person name="Sanchez-Flores A."/>
            <person name="Laclette J.P."/>
        </authorList>
    </citation>
    <scope>NUCLEOTIDE SEQUENCE [LARGE SCALE GENOMIC DNA]</scope>
    <source>
        <strain evidence="2">WFUcys</strain>
    </source>
</reference>
<evidence type="ECO:0000313" key="3">
    <source>
        <dbReference type="EMBL" id="KAL5104865.1"/>
    </source>
</evidence>
<dbReference type="Proteomes" id="UP001651158">
    <property type="component" value="Unassembled WGS sequence"/>
</dbReference>
<reference evidence="2" key="2">
    <citation type="submission" date="2024-12" db="EMBL/GenBank/DDBJ databases">
        <authorList>
            <person name="Estrada K."/>
            <person name="Bobes R.J."/>
            <person name="Sanchez-Flores A."/>
            <person name="Laclette J.P."/>
        </authorList>
    </citation>
    <scope>NUCLEOTIDE SEQUENCE</scope>
    <source>
        <strain evidence="2">WFUcys</strain>
        <tissue evidence="2">Peritoneal cavity of infected mice</tissue>
    </source>
</reference>
<evidence type="ECO:0000313" key="4">
    <source>
        <dbReference type="Proteomes" id="UP001651158"/>
    </source>
</evidence>